<reference evidence="2 3" key="1">
    <citation type="journal article" date="2019" name="Int. J. Syst. Evol. Microbiol.">
        <title>The Global Catalogue of Microorganisms (GCM) 10K type strain sequencing project: providing services to taxonomists for standard genome sequencing and annotation.</title>
        <authorList>
            <consortium name="The Broad Institute Genomics Platform"/>
            <consortium name="The Broad Institute Genome Sequencing Center for Infectious Disease"/>
            <person name="Wu L."/>
            <person name="Ma J."/>
        </authorList>
    </citation>
    <scope>NUCLEOTIDE SEQUENCE [LARGE SCALE GENOMIC DNA]</scope>
    <source>
        <strain evidence="2 3">CGMCC 1.12563</strain>
    </source>
</reference>
<evidence type="ECO:0000313" key="3">
    <source>
        <dbReference type="Proteomes" id="UP001597187"/>
    </source>
</evidence>
<dbReference type="AlphaFoldDB" id="A0ABD6AZC4"/>
<dbReference type="InterPro" id="IPR011037">
    <property type="entry name" value="Pyrv_Knase-like_insert_dom_sf"/>
</dbReference>
<protein>
    <submittedName>
        <fullName evidence="2">MOSC domain-containing protein</fullName>
    </submittedName>
</protein>
<dbReference type="Proteomes" id="UP001597187">
    <property type="component" value="Unassembled WGS sequence"/>
</dbReference>
<dbReference type="SUPFAM" id="SSF50800">
    <property type="entry name" value="PK beta-barrel domain-like"/>
    <property type="match status" value="1"/>
</dbReference>
<proteinExistence type="predicted"/>
<dbReference type="PROSITE" id="PS51340">
    <property type="entry name" value="MOSC"/>
    <property type="match status" value="1"/>
</dbReference>
<gene>
    <name evidence="2" type="ORF">ACFSBT_18050</name>
</gene>
<sequence>MSDDAPPTEAAGTPELRRLTTYPVKSLDPQDHDSLAVAHGTLAGDREYAMVAKPADEPHDPTTASVGGRGAYVNGKRTAAVHRLRSSVDRTAGTVTLREQDGEESRTFSLDDPGALNAYLTDYFDEPVSIRHEPRGGYPDDREYDGPTVVSTATLREVASWFDVSTDSARRRFRANLELGGVPAFWEDRLYADHGEAVAVRIGDVELLGLNPCRRCVVPSRDPDTGRETPGFRETFLRERQRTRPEWLDSDRFEGDFRLMVNTRIPESEWGKTLTVGDTVRVLGTRQL</sequence>
<name>A0ABD6AZC4_9EURY</name>
<feature type="domain" description="MOSC" evidence="1">
    <location>
        <begin position="95"/>
        <end position="283"/>
    </location>
</feature>
<dbReference type="EMBL" id="JBHUDC010000008">
    <property type="protein sequence ID" value="MFD1515186.1"/>
    <property type="molecule type" value="Genomic_DNA"/>
</dbReference>
<evidence type="ECO:0000313" key="2">
    <source>
        <dbReference type="EMBL" id="MFD1515186.1"/>
    </source>
</evidence>
<dbReference type="RefSeq" id="WP_250875110.1">
    <property type="nucleotide sequence ID" value="NZ_JALXFV010000008.1"/>
</dbReference>
<comment type="caution">
    <text evidence="2">The sequence shown here is derived from an EMBL/GenBank/DDBJ whole genome shotgun (WGS) entry which is preliminary data.</text>
</comment>
<dbReference type="Pfam" id="PF03473">
    <property type="entry name" value="MOSC"/>
    <property type="match status" value="1"/>
</dbReference>
<organism evidence="2 3">
    <name type="scientific">Halomarina rubra</name>
    <dbReference type="NCBI Taxonomy" id="2071873"/>
    <lineage>
        <taxon>Archaea</taxon>
        <taxon>Methanobacteriati</taxon>
        <taxon>Methanobacteriota</taxon>
        <taxon>Stenosarchaea group</taxon>
        <taxon>Halobacteria</taxon>
        <taxon>Halobacteriales</taxon>
        <taxon>Natronomonadaceae</taxon>
        <taxon>Halomarina</taxon>
    </lineage>
</organism>
<dbReference type="InterPro" id="IPR005302">
    <property type="entry name" value="MoCF_Sase_C"/>
</dbReference>
<evidence type="ECO:0000259" key="1">
    <source>
        <dbReference type="PROSITE" id="PS51340"/>
    </source>
</evidence>
<keyword evidence="3" id="KW-1185">Reference proteome</keyword>
<accession>A0ABD6AZC4</accession>